<proteinExistence type="predicted"/>
<evidence type="ECO:0000256" key="1">
    <source>
        <dbReference type="SAM" id="MobiDB-lite"/>
    </source>
</evidence>
<name>A0A8C5J305_JUNHY</name>
<evidence type="ECO:0000313" key="2">
    <source>
        <dbReference type="Ensembl" id="ENSJHYP00000013171.1"/>
    </source>
</evidence>
<evidence type="ECO:0000313" key="3">
    <source>
        <dbReference type="Proteomes" id="UP000694408"/>
    </source>
</evidence>
<dbReference type="AlphaFoldDB" id="A0A8C5J305"/>
<accession>A0A8C5J305</accession>
<sequence length="167" mass="18386">MFCPLPLNLPLTGSRRSQQVAEAPANSPRSRPSVCRGQREKSLLTEHPACPPAGPARGAGWDPLPAEMSSHSVNPAEKCKEIHDLQEAERDAFRHSIFCSLVFCFKIEVVGISTWHFLRSLMKKKSHCIAYIFCFHPQSPPVLQNDIHTLLVLLGAGPSALHSALNT</sequence>
<protein>
    <submittedName>
        <fullName evidence="2">Uncharacterized protein</fullName>
    </submittedName>
</protein>
<dbReference type="Proteomes" id="UP000694408">
    <property type="component" value="Unplaced"/>
</dbReference>
<keyword evidence="3" id="KW-1185">Reference proteome</keyword>
<reference evidence="2" key="2">
    <citation type="submission" date="2025-09" db="UniProtKB">
        <authorList>
            <consortium name="Ensembl"/>
        </authorList>
    </citation>
    <scope>IDENTIFICATION</scope>
</reference>
<dbReference type="Ensembl" id="ENSJHYT00000015890.1">
    <property type="protein sequence ID" value="ENSJHYP00000013171.1"/>
    <property type="gene ID" value="ENSJHYG00000010218.1"/>
</dbReference>
<reference evidence="2" key="1">
    <citation type="submission" date="2025-08" db="UniProtKB">
        <authorList>
            <consortium name="Ensembl"/>
        </authorList>
    </citation>
    <scope>IDENTIFICATION</scope>
</reference>
<feature type="region of interest" description="Disordered" evidence="1">
    <location>
        <begin position="1"/>
        <end position="39"/>
    </location>
</feature>
<organism evidence="2 3">
    <name type="scientific">Junco hyemalis</name>
    <name type="common">Dark-eyed junco</name>
    <dbReference type="NCBI Taxonomy" id="40217"/>
    <lineage>
        <taxon>Eukaryota</taxon>
        <taxon>Metazoa</taxon>
        <taxon>Chordata</taxon>
        <taxon>Craniata</taxon>
        <taxon>Vertebrata</taxon>
        <taxon>Euteleostomi</taxon>
        <taxon>Archelosauria</taxon>
        <taxon>Archosauria</taxon>
        <taxon>Dinosauria</taxon>
        <taxon>Saurischia</taxon>
        <taxon>Theropoda</taxon>
        <taxon>Coelurosauria</taxon>
        <taxon>Aves</taxon>
        <taxon>Neognathae</taxon>
        <taxon>Neoaves</taxon>
        <taxon>Telluraves</taxon>
        <taxon>Australaves</taxon>
        <taxon>Passeriformes</taxon>
        <taxon>Passerellidae</taxon>
        <taxon>Junco</taxon>
    </lineage>
</organism>